<dbReference type="InterPro" id="IPR016181">
    <property type="entry name" value="Acyl_CoA_acyltransferase"/>
</dbReference>
<dbReference type="CDD" id="cd04301">
    <property type="entry name" value="NAT_SF"/>
    <property type="match status" value="1"/>
</dbReference>
<sequence length="181" mass="20331">MTDLTKITIRQVGRGDLPALQQIGKTTFIEAFGAANSPANMEKYLSEKFSMEAIAMEVGDPESLFFFAESAGEALGYLKVNFGAAQTEPLPGKSLEIERIYVLADYYGQGVGKLLFNKALDIAGEKAMDVIWLGVWEENPRAIRFYEKNGFKEFGRHKFMLGDDEQIDIMMRLEISMIPNR</sequence>
<dbReference type="InterPro" id="IPR000182">
    <property type="entry name" value="GNAT_dom"/>
</dbReference>
<dbReference type="Proteomes" id="UP000011135">
    <property type="component" value="Unassembled WGS sequence"/>
</dbReference>
<dbReference type="InterPro" id="IPR050680">
    <property type="entry name" value="YpeA/RimI_acetyltransf"/>
</dbReference>
<dbReference type="AlphaFoldDB" id="L8JYK0"/>
<reference evidence="4 5" key="1">
    <citation type="submission" date="2012-12" db="EMBL/GenBank/DDBJ databases">
        <title>Genome assembly of Fulvivirga imtechensis AK7.</title>
        <authorList>
            <person name="Nupur N."/>
            <person name="Khatri I."/>
            <person name="Kumar R."/>
            <person name="Subramanian S."/>
            <person name="Pinnaka A."/>
        </authorList>
    </citation>
    <scope>NUCLEOTIDE SEQUENCE [LARGE SCALE GENOMIC DNA]</scope>
    <source>
        <strain evidence="4 5">AK7</strain>
    </source>
</reference>
<dbReference type="Gene3D" id="3.40.630.30">
    <property type="match status" value="1"/>
</dbReference>
<name>L8JYK0_9BACT</name>
<dbReference type="PANTHER" id="PTHR43420:SF47">
    <property type="entry name" value="N-ACETYLTRANSFERASE DOMAIN-CONTAINING PROTEIN"/>
    <property type="match status" value="1"/>
</dbReference>
<dbReference type="RefSeq" id="WP_009578775.1">
    <property type="nucleotide sequence ID" value="NZ_AMZN01000015.1"/>
</dbReference>
<keyword evidence="5" id="KW-1185">Reference proteome</keyword>
<dbReference type="SUPFAM" id="SSF55729">
    <property type="entry name" value="Acyl-CoA N-acyltransferases (Nat)"/>
    <property type="match status" value="1"/>
</dbReference>
<evidence type="ECO:0000313" key="4">
    <source>
        <dbReference type="EMBL" id="ELR72724.1"/>
    </source>
</evidence>
<gene>
    <name evidence="4" type="ORF">C900_01103</name>
</gene>
<dbReference type="Pfam" id="PF00583">
    <property type="entry name" value="Acetyltransf_1"/>
    <property type="match status" value="1"/>
</dbReference>
<dbReference type="EMBL" id="AMZN01000015">
    <property type="protein sequence ID" value="ELR72724.1"/>
    <property type="molecule type" value="Genomic_DNA"/>
</dbReference>
<accession>L8JYK0</accession>
<dbReference type="PROSITE" id="PS51186">
    <property type="entry name" value="GNAT"/>
    <property type="match status" value="1"/>
</dbReference>
<evidence type="ECO:0000256" key="1">
    <source>
        <dbReference type="ARBA" id="ARBA00022679"/>
    </source>
</evidence>
<dbReference type="STRING" id="1237149.C900_01103"/>
<proteinExistence type="predicted"/>
<keyword evidence="1 4" id="KW-0808">Transferase</keyword>
<dbReference type="PATRIC" id="fig|1237149.3.peg.1308"/>
<keyword evidence="2" id="KW-0012">Acyltransferase</keyword>
<dbReference type="PANTHER" id="PTHR43420">
    <property type="entry name" value="ACETYLTRANSFERASE"/>
    <property type="match status" value="1"/>
</dbReference>
<dbReference type="OrthoDB" id="7205533at2"/>
<evidence type="ECO:0000256" key="2">
    <source>
        <dbReference type="ARBA" id="ARBA00023315"/>
    </source>
</evidence>
<evidence type="ECO:0000313" key="5">
    <source>
        <dbReference type="Proteomes" id="UP000011135"/>
    </source>
</evidence>
<feature type="domain" description="N-acetyltransferase" evidence="3">
    <location>
        <begin position="7"/>
        <end position="176"/>
    </location>
</feature>
<comment type="caution">
    <text evidence="4">The sequence shown here is derived from an EMBL/GenBank/DDBJ whole genome shotgun (WGS) entry which is preliminary data.</text>
</comment>
<evidence type="ECO:0000259" key="3">
    <source>
        <dbReference type="PROSITE" id="PS51186"/>
    </source>
</evidence>
<dbReference type="GO" id="GO:0016747">
    <property type="term" value="F:acyltransferase activity, transferring groups other than amino-acyl groups"/>
    <property type="evidence" value="ECO:0007669"/>
    <property type="project" value="InterPro"/>
</dbReference>
<protein>
    <submittedName>
        <fullName evidence="4">PaiA-like polyamine N(1)-acetyltransferase</fullName>
    </submittedName>
</protein>
<dbReference type="eggNOG" id="COG0456">
    <property type="taxonomic scope" value="Bacteria"/>
</dbReference>
<organism evidence="4 5">
    <name type="scientific">Fulvivirga imtechensis AK7</name>
    <dbReference type="NCBI Taxonomy" id="1237149"/>
    <lineage>
        <taxon>Bacteria</taxon>
        <taxon>Pseudomonadati</taxon>
        <taxon>Bacteroidota</taxon>
        <taxon>Cytophagia</taxon>
        <taxon>Cytophagales</taxon>
        <taxon>Fulvivirgaceae</taxon>
        <taxon>Fulvivirga</taxon>
    </lineage>
</organism>